<accession>A0AAV0Y9N1</accession>
<evidence type="ECO:0000313" key="3">
    <source>
        <dbReference type="Proteomes" id="UP001160148"/>
    </source>
</evidence>
<keyword evidence="3" id="KW-1185">Reference proteome</keyword>
<sequence length="90" mass="10235">MLDNSVTSATVSTVTAEYGTHANSLRSQHRHGRTAQHQPVAYYVGHNTWAVTRSIPENTRRQQWFLDSRLFTNMAGIFLDVLRTISPIHI</sequence>
<protein>
    <submittedName>
        <fullName evidence="2">Uncharacterized protein</fullName>
    </submittedName>
</protein>
<evidence type="ECO:0000313" key="1">
    <source>
        <dbReference type="EMBL" id="CAI6373348.1"/>
    </source>
</evidence>
<reference evidence="2 3" key="1">
    <citation type="submission" date="2023-01" db="EMBL/GenBank/DDBJ databases">
        <authorList>
            <person name="Whitehead M."/>
        </authorList>
    </citation>
    <scope>NUCLEOTIDE SEQUENCE [LARGE SCALE GENOMIC DNA]</scope>
</reference>
<proteinExistence type="predicted"/>
<evidence type="ECO:0000313" key="2">
    <source>
        <dbReference type="EMBL" id="CAI6377659.1"/>
    </source>
</evidence>
<organism evidence="2 3">
    <name type="scientific">Macrosiphum euphorbiae</name>
    <name type="common">potato aphid</name>
    <dbReference type="NCBI Taxonomy" id="13131"/>
    <lineage>
        <taxon>Eukaryota</taxon>
        <taxon>Metazoa</taxon>
        <taxon>Ecdysozoa</taxon>
        <taxon>Arthropoda</taxon>
        <taxon>Hexapoda</taxon>
        <taxon>Insecta</taxon>
        <taxon>Pterygota</taxon>
        <taxon>Neoptera</taxon>
        <taxon>Paraneoptera</taxon>
        <taxon>Hemiptera</taxon>
        <taxon>Sternorrhyncha</taxon>
        <taxon>Aphidomorpha</taxon>
        <taxon>Aphidoidea</taxon>
        <taxon>Aphididae</taxon>
        <taxon>Macrosiphini</taxon>
        <taxon>Macrosiphum</taxon>
    </lineage>
</organism>
<name>A0AAV0Y9N1_9HEMI</name>
<dbReference type="EMBL" id="CARXXK010001816">
    <property type="protein sequence ID" value="CAI6377659.1"/>
    <property type="molecule type" value="Genomic_DNA"/>
</dbReference>
<comment type="caution">
    <text evidence="2">The sequence shown here is derived from an EMBL/GenBank/DDBJ whole genome shotgun (WGS) entry which is preliminary data.</text>
</comment>
<dbReference type="AlphaFoldDB" id="A0AAV0Y9N1"/>
<dbReference type="Proteomes" id="UP001160148">
    <property type="component" value="Unassembled WGS sequence"/>
</dbReference>
<gene>
    <name evidence="1" type="ORF">MEUPH1_LOCUS27112</name>
    <name evidence="2" type="ORF">MEUPH1_LOCUS30886</name>
</gene>
<dbReference type="EMBL" id="CARXXK010001093">
    <property type="protein sequence ID" value="CAI6373348.1"/>
    <property type="molecule type" value="Genomic_DNA"/>
</dbReference>